<dbReference type="Pfam" id="PF01610">
    <property type="entry name" value="DDE_Tnp_ISL3"/>
    <property type="match status" value="1"/>
</dbReference>
<accession>T1C1G4</accession>
<dbReference type="InterPro" id="IPR047951">
    <property type="entry name" value="Transpos_ISL3"/>
</dbReference>
<dbReference type="EMBL" id="AUZY01005118">
    <property type="protein sequence ID" value="EQD59985.1"/>
    <property type="molecule type" value="Genomic_DNA"/>
</dbReference>
<evidence type="ECO:0000259" key="1">
    <source>
        <dbReference type="Pfam" id="PF01610"/>
    </source>
</evidence>
<feature type="domain" description="Transposase IS204/IS1001/IS1096/IS1165 DDE" evidence="1">
    <location>
        <begin position="2"/>
        <end position="73"/>
    </location>
</feature>
<name>T1C1G4_9ZZZZ</name>
<dbReference type="PANTHER" id="PTHR33498:SF1">
    <property type="entry name" value="TRANSPOSASE FOR INSERTION SEQUENCE ELEMENT IS1557"/>
    <property type="match status" value="1"/>
</dbReference>
<dbReference type="AlphaFoldDB" id="T1C1G4"/>
<dbReference type="PANTHER" id="PTHR33498">
    <property type="entry name" value="TRANSPOSASE FOR INSERTION SEQUENCE ELEMENT IS1557"/>
    <property type="match status" value="1"/>
</dbReference>
<gene>
    <name evidence="2" type="ORF">B1B_07954</name>
</gene>
<sequence>MAFWKKWYFWATHSRLEPIIRKARMIRNHLSGVMAYFIHRITNAIAEGMNSKILAVQKMAYGYRNKGHFKTAIYFHCGNLQLYHETHTNVG</sequence>
<evidence type="ECO:0000313" key="2">
    <source>
        <dbReference type="EMBL" id="EQD59985.1"/>
    </source>
</evidence>
<protein>
    <submittedName>
        <fullName evidence="2">Transposase IS204/IS1001/IS1096/IS1165 family protein</fullName>
    </submittedName>
</protein>
<comment type="caution">
    <text evidence="2">The sequence shown here is derived from an EMBL/GenBank/DDBJ whole genome shotgun (WGS) entry which is preliminary data.</text>
</comment>
<reference evidence="2" key="2">
    <citation type="journal article" date="2014" name="ISME J.">
        <title>Microbial stratification in low pH oxic and suboxic macroscopic growths along an acid mine drainage.</title>
        <authorList>
            <person name="Mendez-Garcia C."/>
            <person name="Mesa V."/>
            <person name="Sprenger R.R."/>
            <person name="Richter M."/>
            <person name="Diez M.S."/>
            <person name="Solano J."/>
            <person name="Bargiela R."/>
            <person name="Golyshina O.V."/>
            <person name="Manteca A."/>
            <person name="Ramos J.L."/>
            <person name="Gallego J.R."/>
            <person name="Llorente I."/>
            <person name="Martins Dos Santos V.A."/>
            <person name="Jensen O.N."/>
            <person name="Pelaez A.I."/>
            <person name="Sanchez J."/>
            <person name="Ferrer M."/>
        </authorList>
    </citation>
    <scope>NUCLEOTIDE SEQUENCE</scope>
</reference>
<reference evidence="2" key="1">
    <citation type="submission" date="2013-08" db="EMBL/GenBank/DDBJ databases">
        <authorList>
            <person name="Mendez C."/>
            <person name="Richter M."/>
            <person name="Ferrer M."/>
            <person name="Sanchez J."/>
        </authorList>
    </citation>
    <scope>NUCLEOTIDE SEQUENCE</scope>
</reference>
<dbReference type="InterPro" id="IPR002560">
    <property type="entry name" value="Transposase_DDE"/>
</dbReference>
<proteinExistence type="predicted"/>
<organism evidence="2">
    <name type="scientific">mine drainage metagenome</name>
    <dbReference type="NCBI Taxonomy" id="410659"/>
    <lineage>
        <taxon>unclassified sequences</taxon>
        <taxon>metagenomes</taxon>
        <taxon>ecological metagenomes</taxon>
    </lineage>
</organism>